<name>A0ABN1AQ89_9ACTN</name>
<comment type="caution">
    <text evidence="1">The sequence shown here is derived from an EMBL/GenBank/DDBJ whole genome shotgun (WGS) entry which is preliminary data.</text>
</comment>
<dbReference type="Proteomes" id="UP001500909">
    <property type="component" value="Unassembled WGS sequence"/>
</dbReference>
<proteinExistence type="predicted"/>
<organism evidence="1 2">
    <name type="scientific">Streptomyces olivaceiscleroticus</name>
    <dbReference type="NCBI Taxonomy" id="68245"/>
    <lineage>
        <taxon>Bacteria</taxon>
        <taxon>Bacillati</taxon>
        <taxon>Actinomycetota</taxon>
        <taxon>Actinomycetes</taxon>
        <taxon>Kitasatosporales</taxon>
        <taxon>Streptomycetaceae</taxon>
        <taxon>Streptomyces</taxon>
    </lineage>
</organism>
<protein>
    <submittedName>
        <fullName evidence="1">Uncharacterized protein</fullName>
    </submittedName>
</protein>
<keyword evidence="2" id="KW-1185">Reference proteome</keyword>
<sequence>MRALRAPGFGSMRGLIAPSSGHRSSPGAVAHDREWTGDRRDAWLCSLTLLGLLLLLDGASGRLTPLRAALWAGLAVLLFIVLLPPRVTAGEGWLATCGLLHERRIRTDCLVSVRCLDGVGQRLVLRDLNGTRAELDPKVLIANPDIWRLLQAGARTSSERGLLTCGAGVLRQLSRRIDSEAAHLVFKASGLE</sequence>
<reference evidence="1 2" key="1">
    <citation type="journal article" date="2019" name="Int. J. Syst. Evol. Microbiol.">
        <title>The Global Catalogue of Microorganisms (GCM) 10K type strain sequencing project: providing services to taxonomists for standard genome sequencing and annotation.</title>
        <authorList>
            <consortium name="The Broad Institute Genomics Platform"/>
            <consortium name="The Broad Institute Genome Sequencing Center for Infectious Disease"/>
            <person name="Wu L."/>
            <person name="Ma J."/>
        </authorList>
    </citation>
    <scope>NUCLEOTIDE SEQUENCE [LARGE SCALE GENOMIC DNA]</scope>
    <source>
        <strain evidence="1 2">JCM 4805</strain>
    </source>
</reference>
<evidence type="ECO:0000313" key="2">
    <source>
        <dbReference type="Proteomes" id="UP001500909"/>
    </source>
</evidence>
<dbReference type="EMBL" id="BAAABY010000037">
    <property type="protein sequence ID" value="GAA0481727.1"/>
    <property type="molecule type" value="Genomic_DNA"/>
</dbReference>
<evidence type="ECO:0000313" key="1">
    <source>
        <dbReference type="EMBL" id="GAA0481727.1"/>
    </source>
</evidence>
<accession>A0ABN1AQ89</accession>
<gene>
    <name evidence="1" type="ORF">GCM10010361_53210</name>
</gene>